<evidence type="ECO:0000313" key="4">
    <source>
        <dbReference type="EMBL" id="AZI42946.1"/>
    </source>
</evidence>
<reference evidence="4 5" key="1">
    <citation type="submission" date="2018-11" db="EMBL/GenBank/DDBJ databases">
        <title>Deinococcus shelandsis sp. nov., isolated from South Shetland Islands soil of Antarctica.</title>
        <authorList>
            <person name="Tian J."/>
        </authorList>
    </citation>
    <scope>NUCLEOTIDE SEQUENCE [LARGE SCALE GENOMIC DNA]</scope>
    <source>
        <strain evidence="4 5">S14-83T</strain>
    </source>
</reference>
<sequence length="201" mass="21657">MMTKRNRGYTIKRLWLAGLLLMAGAGASMPGMKMDKAQASQSPASHSSPASGMASDTLGHLKALKGRAFDVAFAQAMTQHHQMALDMAALELAEGTRQTVKAAAKAVIAGQTKEIGQMKAWLSTWKAAAPSGKMALTQPKAGQVDRWFLTEMLPHHRGAVEMSRVALKNSQSAEVKTLARQIIAAQNKEISQYQTWLGALK</sequence>
<dbReference type="EMBL" id="CP034183">
    <property type="protein sequence ID" value="AZI42946.1"/>
    <property type="molecule type" value="Genomic_DNA"/>
</dbReference>
<proteinExistence type="predicted"/>
<gene>
    <name evidence="4" type="ORF">EHF33_09480</name>
</gene>
<keyword evidence="2" id="KW-0732">Signal</keyword>
<feature type="region of interest" description="Disordered" evidence="1">
    <location>
        <begin position="32"/>
        <end position="54"/>
    </location>
</feature>
<evidence type="ECO:0000256" key="1">
    <source>
        <dbReference type="SAM" id="MobiDB-lite"/>
    </source>
</evidence>
<keyword evidence="5" id="KW-1185">Reference proteome</keyword>
<dbReference type="InterPro" id="IPR012347">
    <property type="entry name" value="Ferritin-like"/>
</dbReference>
<feature type="domain" description="DUF305" evidence="3">
    <location>
        <begin position="145"/>
        <end position="199"/>
    </location>
</feature>
<dbReference type="InterPro" id="IPR005183">
    <property type="entry name" value="DUF305_CopM-like"/>
</dbReference>
<name>A0A3G8YP65_9DEIO</name>
<feature type="signal peptide" evidence="2">
    <location>
        <begin position="1"/>
        <end position="27"/>
    </location>
</feature>
<feature type="domain" description="DUF305" evidence="3">
    <location>
        <begin position="36"/>
        <end position="122"/>
    </location>
</feature>
<dbReference type="KEGG" id="dph:EHF33_09480"/>
<dbReference type="PANTHER" id="PTHR36933:SF1">
    <property type="entry name" value="SLL0788 PROTEIN"/>
    <property type="match status" value="1"/>
</dbReference>
<organism evidence="4 5">
    <name type="scientific">Deinococcus psychrotolerans</name>
    <dbReference type="NCBI Taxonomy" id="2489213"/>
    <lineage>
        <taxon>Bacteria</taxon>
        <taxon>Thermotogati</taxon>
        <taxon>Deinococcota</taxon>
        <taxon>Deinococci</taxon>
        <taxon>Deinococcales</taxon>
        <taxon>Deinococcaceae</taxon>
        <taxon>Deinococcus</taxon>
    </lineage>
</organism>
<evidence type="ECO:0000313" key="5">
    <source>
        <dbReference type="Proteomes" id="UP000276417"/>
    </source>
</evidence>
<dbReference type="AlphaFoldDB" id="A0A3G8YP65"/>
<evidence type="ECO:0000259" key="3">
    <source>
        <dbReference type="Pfam" id="PF03713"/>
    </source>
</evidence>
<dbReference type="RefSeq" id="WP_124870519.1">
    <property type="nucleotide sequence ID" value="NZ_CP034183.1"/>
</dbReference>
<feature type="chain" id="PRO_5017994292" evidence="2">
    <location>
        <begin position="28"/>
        <end position="201"/>
    </location>
</feature>
<protein>
    <submittedName>
        <fullName evidence="4">DUF305 domain-containing protein</fullName>
    </submittedName>
</protein>
<accession>A0A3G8YP65</accession>
<dbReference type="Gene3D" id="1.20.1260.10">
    <property type="match status" value="2"/>
</dbReference>
<dbReference type="Proteomes" id="UP000276417">
    <property type="component" value="Chromosome 1"/>
</dbReference>
<evidence type="ECO:0000256" key="2">
    <source>
        <dbReference type="SAM" id="SignalP"/>
    </source>
</evidence>
<dbReference type="PANTHER" id="PTHR36933">
    <property type="entry name" value="SLL0788 PROTEIN"/>
    <property type="match status" value="1"/>
</dbReference>
<dbReference type="OrthoDB" id="8603558at2"/>
<dbReference type="Pfam" id="PF03713">
    <property type="entry name" value="DUF305"/>
    <property type="match status" value="2"/>
</dbReference>